<organism evidence="2">
    <name type="scientific">marine sediment metagenome</name>
    <dbReference type="NCBI Taxonomy" id="412755"/>
    <lineage>
        <taxon>unclassified sequences</taxon>
        <taxon>metagenomes</taxon>
        <taxon>ecological metagenomes</taxon>
    </lineage>
</organism>
<name>A0A0F9H665_9ZZZZ</name>
<dbReference type="AlphaFoldDB" id="A0A0F9H665"/>
<protein>
    <submittedName>
        <fullName evidence="2">Uncharacterized protein</fullName>
    </submittedName>
</protein>
<accession>A0A0F9H665</accession>
<reference evidence="2" key="1">
    <citation type="journal article" date="2015" name="Nature">
        <title>Complex archaea that bridge the gap between prokaryotes and eukaryotes.</title>
        <authorList>
            <person name="Spang A."/>
            <person name="Saw J.H."/>
            <person name="Jorgensen S.L."/>
            <person name="Zaremba-Niedzwiedzka K."/>
            <person name="Martijn J."/>
            <person name="Lind A.E."/>
            <person name="van Eijk R."/>
            <person name="Schleper C."/>
            <person name="Guy L."/>
            <person name="Ettema T.J."/>
        </authorList>
    </citation>
    <scope>NUCLEOTIDE SEQUENCE</scope>
</reference>
<dbReference type="EMBL" id="LAZR01023841">
    <property type="protein sequence ID" value="KKL77130.1"/>
    <property type="molecule type" value="Genomic_DNA"/>
</dbReference>
<evidence type="ECO:0000313" key="2">
    <source>
        <dbReference type="EMBL" id="KKL77130.1"/>
    </source>
</evidence>
<proteinExistence type="predicted"/>
<sequence length="107" mass="11508">MTQYSGMAKTKMPPITQSPKGRPATASELEEINKDAAILVKLGHGVPGVSIFEEGSPSYALTPPKKQGMGAWRQALEKAGFEVVSNLNRDHLGFSAKRRVVRGGGWT</sequence>
<comment type="caution">
    <text evidence="2">The sequence shown here is derived from an EMBL/GenBank/DDBJ whole genome shotgun (WGS) entry which is preliminary data.</text>
</comment>
<feature type="region of interest" description="Disordered" evidence="1">
    <location>
        <begin position="1"/>
        <end position="27"/>
    </location>
</feature>
<evidence type="ECO:0000256" key="1">
    <source>
        <dbReference type="SAM" id="MobiDB-lite"/>
    </source>
</evidence>
<gene>
    <name evidence="2" type="ORF">LCGC14_2037960</name>
</gene>